<evidence type="ECO:0000313" key="2">
    <source>
        <dbReference type="EMBL" id="NKX50623.1"/>
    </source>
</evidence>
<organism evidence="2 3">
    <name type="scientific">Arthrobacter deserti</name>
    <dbReference type="NCBI Taxonomy" id="1742687"/>
    <lineage>
        <taxon>Bacteria</taxon>
        <taxon>Bacillati</taxon>
        <taxon>Actinomycetota</taxon>
        <taxon>Actinomycetes</taxon>
        <taxon>Micrococcales</taxon>
        <taxon>Micrococcaceae</taxon>
        <taxon>Arthrobacter</taxon>
    </lineage>
</organism>
<evidence type="ECO:0000313" key="3">
    <source>
        <dbReference type="Proteomes" id="UP000523795"/>
    </source>
</evidence>
<dbReference type="EMBL" id="JAAZSR010000110">
    <property type="protein sequence ID" value="NKX50623.1"/>
    <property type="molecule type" value="Genomic_DNA"/>
</dbReference>
<feature type="non-terminal residue" evidence="2">
    <location>
        <position position="48"/>
    </location>
</feature>
<sequence>LMPFTYSIANGLGAGFIAFVLIRTFQGRARDIHPLMWAVAAAFVLFFG</sequence>
<keyword evidence="1" id="KW-0812">Transmembrane</keyword>
<keyword evidence="1" id="KW-0472">Membrane</keyword>
<gene>
    <name evidence="2" type="ORF">HER39_08585</name>
</gene>
<comment type="caution">
    <text evidence="2">The sequence shown here is derived from an EMBL/GenBank/DDBJ whole genome shotgun (WGS) entry which is preliminary data.</text>
</comment>
<dbReference type="Proteomes" id="UP000523795">
    <property type="component" value="Unassembled WGS sequence"/>
</dbReference>
<feature type="non-terminal residue" evidence="2">
    <location>
        <position position="1"/>
    </location>
</feature>
<protein>
    <submittedName>
        <fullName evidence="2">NCS2 family permease</fullName>
    </submittedName>
</protein>
<feature type="transmembrane region" description="Helical" evidence="1">
    <location>
        <begin position="6"/>
        <end position="25"/>
    </location>
</feature>
<keyword evidence="3" id="KW-1185">Reference proteome</keyword>
<proteinExistence type="predicted"/>
<evidence type="ECO:0000256" key="1">
    <source>
        <dbReference type="SAM" id="Phobius"/>
    </source>
</evidence>
<name>A0ABX1JMV0_9MICC</name>
<accession>A0ABX1JMV0</accession>
<reference evidence="2 3" key="1">
    <citation type="submission" date="2020-04" db="EMBL/GenBank/DDBJ databases">
        <authorList>
            <person name="Liu S."/>
        </authorList>
    </citation>
    <scope>NUCLEOTIDE SEQUENCE [LARGE SCALE GENOMIC DNA]</scope>
    <source>
        <strain evidence="2 3">CGMCC 1.15091</strain>
    </source>
</reference>
<keyword evidence="1" id="KW-1133">Transmembrane helix</keyword>